<name>M1WJD9_PSEP2</name>
<dbReference type="Proteomes" id="UP000011724">
    <property type="component" value="Chromosome"/>
</dbReference>
<evidence type="ECO:0000313" key="2">
    <source>
        <dbReference type="Proteomes" id="UP000011724"/>
    </source>
</evidence>
<gene>
    <name evidence="1" type="ordered locus">BN4_10488</name>
</gene>
<dbReference type="PATRIC" id="fig|879567.3.peg.509"/>
<proteinExistence type="predicted"/>
<reference evidence="1 2" key="1">
    <citation type="journal article" date="2013" name="PLoS ONE">
        <title>The first genomic and proteomic characterization of a deep-sea sulfate reducer: insights into the piezophilic lifestyle of Desulfovibrio piezophilus.</title>
        <authorList>
            <person name="Pradel N."/>
            <person name="Ji B."/>
            <person name="Gimenez G."/>
            <person name="Talla E."/>
            <person name="Lenoble P."/>
            <person name="Garel M."/>
            <person name="Tamburini C."/>
            <person name="Fourquet P."/>
            <person name="Lebrun R."/>
            <person name="Bertin P."/>
            <person name="Denis Y."/>
            <person name="Pophillat M."/>
            <person name="Barbe V."/>
            <person name="Ollivier B."/>
            <person name="Dolla A."/>
        </authorList>
    </citation>
    <scope>NUCLEOTIDE SEQUENCE [LARGE SCALE GENOMIC DNA]</scope>
    <source>
        <strain evidence="2">DSM 10523 / SB164P1</strain>
    </source>
</reference>
<protein>
    <submittedName>
        <fullName evidence="1">Uncharacterized protein</fullName>
    </submittedName>
</protein>
<dbReference type="HOGENOM" id="CLU_3308553_0_0_7"/>
<organism evidence="1 2">
    <name type="scientific">Pseudodesulfovibrio piezophilus (strain DSM 21447 / JCM 15486 / C1TLV30)</name>
    <name type="common">Desulfovibrio piezophilus</name>
    <dbReference type="NCBI Taxonomy" id="1322246"/>
    <lineage>
        <taxon>Bacteria</taxon>
        <taxon>Pseudomonadati</taxon>
        <taxon>Thermodesulfobacteriota</taxon>
        <taxon>Desulfovibrionia</taxon>
        <taxon>Desulfovibrionales</taxon>
        <taxon>Desulfovibrionaceae</taxon>
    </lineage>
</organism>
<dbReference type="AlphaFoldDB" id="M1WJD9"/>
<keyword evidence="2" id="KW-1185">Reference proteome</keyword>
<sequence length="39" mass="4756">MLRYLAHYDFRQRGRERGHFTRYKVMNPISLELSNQSKG</sequence>
<accession>M1WJD9</accession>
<evidence type="ECO:0000313" key="1">
    <source>
        <dbReference type="EMBL" id="CCH47726.1"/>
    </source>
</evidence>
<reference evidence="2" key="2">
    <citation type="journal article" date="2013" name="Stand. Genomic Sci.">
        <title>Complete genome sequence of Desulfocapsa sulfexigens, a marine deltaproteobacterium specialized in disproportionating inorganic sulfur compounds.</title>
        <authorList>
            <person name="Finster K.W."/>
            <person name="Kjeldsen K.U."/>
            <person name="Kube M."/>
            <person name="Reinhardt R."/>
            <person name="Mussmann M."/>
            <person name="Amann R."/>
            <person name="Schreiber L."/>
        </authorList>
    </citation>
    <scope>NUCLEOTIDE SEQUENCE [LARGE SCALE GENOMIC DNA]</scope>
    <source>
        <strain evidence="2">DSM 10523 / SB164P1</strain>
    </source>
</reference>
<dbReference type="EMBL" id="FO203427">
    <property type="protein sequence ID" value="CCH47726.1"/>
    <property type="molecule type" value="Genomic_DNA"/>
</dbReference>
<dbReference type="KEGG" id="dpi:BN4_10488"/>